<reference evidence="3" key="1">
    <citation type="submission" date="2021-02" db="EMBL/GenBank/DDBJ databases">
        <authorList>
            <person name="Dougan E. K."/>
            <person name="Rhodes N."/>
            <person name="Thang M."/>
            <person name="Chan C."/>
        </authorList>
    </citation>
    <scope>NUCLEOTIDE SEQUENCE</scope>
</reference>
<feature type="compositionally biased region" description="Low complexity" evidence="1">
    <location>
        <begin position="447"/>
        <end position="456"/>
    </location>
</feature>
<feature type="region of interest" description="Disordered" evidence="1">
    <location>
        <begin position="392"/>
        <end position="462"/>
    </location>
</feature>
<gene>
    <name evidence="3" type="ORF">PGLA2088_LOCUS45977</name>
</gene>
<protein>
    <submittedName>
        <fullName evidence="3">Uncharacterized protein</fullName>
    </submittedName>
</protein>
<dbReference type="AlphaFoldDB" id="A0A813LJN5"/>
<evidence type="ECO:0000313" key="4">
    <source>
        <dbReference type="Proteomes" id="UP000626109"/>
    </source>
</evidence>
<organism evidence="3 4">
    <name type="scientific">Polarella glacialis</name>
    <name type="common">Dinoflagellate</name>
    <dbReference type="NCBI Taxonomy" id="89957"/>
    <lineage>
        <taxon>Eukaryota</taxon>
        <taxon>Sar</taxon>
        <taxon>Alveolata</taxon>
        <taxon>Dinophyceae</taxon>
        <taxon>Suessiales</taxon>
        <taxon>Suessiaceae</taxon>
        <taxon>Polarella</taxon>
    </lineage>
</organism>
<comment type="caution">
    <text evidence="3">The sequence shown here is derived from an EMBL/GenBank/DDBJ whole genome shotgun (WGS) entry which is preliminary data.</text>
</comment>
<accession>A0A813LJN5</accession>
<feature type="signal peptide" evidence="2">
    <location>
        <begin position="1"/>
        <end position="24"/>
    </location>
</feature>
<sequence>MKFMPGVAVHGVACWFAFLSVHSADGLSAWSPSNFGVSSCFWHDEVVSYWYTLVGVRQLVLEDCQDNCKCAASCACTPDEYFSGDNLSAEQLQVLQALKSPASMAEWVSALGGMRGSVSVIRLTTLFIDPVAGLSPFGCIFCQAVLSIYDRFAHARPKTEDVGGPLLCVPAEVAAMLARTPFGEILSHGWGPSVFRGLQLAAGMSVQPGLTSARLQALVSPLPPDFRQSFFAAAGWKVRERFHAALEARSWQDLPGLVAEARAAAEASEAVETLEVGDEGMQRMVAGCNAGLATATAELLLAWLKWTLDVELSDVRDEALRGSEWQVVVARVNAAQVHMLDGCFGSSIHLPSPCDRDPPPPLGWLLLLTTSWPILDLLELLARAYASDGPRPWSSLGEGWPQQQQQLQDKEAASPEESKISEEPLPAVPCPSPRQPLPKDTWKNRTRGTSSSRSSSQLPAYDLCDGQSSSTAITRKQQIDANAEDLFVSVIAANVLEHPAGSSLFELELLVVIGSFGVGLMGGRYVTNMVPAEVYTSWRFAVRYPGNKTMPAEIRAHATGLSTEGDCNTVDNDGHPKQDWFLACTTSLRISAAVPPRLLRGGMSDITASLIFQDDSGRWRHLADGRAKGPCSLAAGDRPVSYLELPLRICKAPVAETTTLVGARRAPGLFLCTQVLWNAPALEASWPGLIAQWLHYHLGLLGADVAYVYDLDGSFNEFLAQHTTNGSVAYMGDFMAWSLKDAAVEYHMVRGVDYLNAVLRNPQLRVLLGQVVFDHCLFAAKRARASAVMQLHSVDSFLLPTLELVESWPPPGSGGDRALVEDLVGRLQDPENALHSWLQLRSVNFGAGQQQQQQEQQLGAGRSESMSWLGAEHQSRASDFDPWRNVPVARPEEVDYLDIHYAIPRSQFAERTKLPLVLDPWSDWRVNHYTDLNAVRCQQTPVIQNVSEDGSASLGVWQHRKDSSDRYQGLPCTVSDDRLVAVTAALRRRSGS</sequence>
<keyword evidence="2" id="KW-0732">Signal</keyword>
<name>A0A813LJN5_POLGL</name>
<evidence type="ECO:0000313" key="3">
    <source>
        <dbReference type="EMBL" id="CAE8731333.1"/>
    </source>
</evidence>
<dbReference type="EMBL" id="CAJNNW010035995">
    <property type="protein sequence ID" value="CAE8731333.1"/>
    <property type="molecule type" value="Genomic_DNA"/>
</dbReference>
<evidence type="ECO:0000256" key="2">
    <source>
        <dbReference type="SAM" id="SignalP"/>
    </source>
</evidence>
<evidence type="ECO:0000256" key="1">
    <source>
        <dbReference type="SAM" id="MobiDB-lite"/>
    </source>
</evidence>
<feature type="compositionally biased region" description="Pro residues" evidence="1">
    <location>
        <begin position="426"/>
        <end position="436"/>
    </location>
</feature>
<proteinExistence type="predicted"/>
<feature type="compositionally biased region" description="Basic and acidic residues" evidence="1">
    <location>
        <begin position="408"/>
        <end position="422"/>
    </location>
</feature>
<dbReference type="Proteomes" id="UP000626109">
    <property type="component" value="Unassembled WGS sequence"/>
</dbReference>
<feature type="chain" id="PRO_5032834485" evidence="2">
    <location>
        <begin position="25"/>
        <end position="992"/>
    </location>
</feature>